<reference evidence="3 4" key="1">
    <citation type="submission" date="2014-04" db="EMBL/GenBank/DDBJ databases">
        <title>Aquimarina sp. 22II-S11-z7 Genome Sequencing.</title>
        <authorList>
            <person name="Lai Q."/>
        </authorList>
    </citation>
    <scope>NUCLEOTIDE SEQUENCE [LARGE SCALE GENOMIC DNA]</scope>
    <source>
        <strain evidence="3 4">22II-S11-z7</strain>
    </source>
</reference>
<feature type="transmembrane region" description="Helical" evidence="1">
    <location>
        <begin position="126"/>
        <end position="155"/>
    </location>
</feature>
<protein>
    <recommendedName>
        <fullName evidence="2">DUF6787 domain-containing protein</fullName>
    </recommendedName>
</protein>
<feature type="transmembrane region" description="Helical" evidence="1">
    <location>
        <begin position="49"/>
        <end position="74"/>
    </location>
</feature>
<dbReference type="eggNOG" id="ENOG5032SBZ">
    <property type="taxonomic scope" value="Bacteria"/>
</dbReference>
<keyword evidence="1" id="KW-0472">Membrane</keyword>
<keyword evidence="1" id="KW-0812">Transmembrane</keyword>
<dbReference type="RefSeq" id="WP_034238581.1">
    <property type="nucleotide sequence ID" value="NZ_AQRA01000001.1"/>
</dbReference>
<gene>
    <name evidence="3" type="ORF">ATO12_03315</name>
</gene>
<accession>A0A023C0I7</accession>
<feature type="transmembrane region" description="Helical" evidence="1">
    <location>
        <begin position="86"/>
        <end position="106"/>
    </location>
</feature>
<comment type="caution">
    <text evidence="3">The sequence shown here is derived from an EMBL/GenBank/DDBJ whole genome shotgun (WGS) entry which is preliminary data.</text>
</comment>
<keyword evidence="4" id="KW-1185">Reference proteome</keyword>
<evidence type="ECO:0000313" key="4">
    <source>
        <dbReference type="Proteomes" id="UP000023541"/>
    </source>
</evidence>
<organism evidence="3 4">
    <name type="scientific">Aquimarina atlantica</name>
    <dbReference type="NCBI Taxonomy" id="1317122"/>
    <lineage>
        <taxon>Bacteria</taxon>
        <taxon>Pseudomonadati</taxon>
        <taxon>Bacteroidota</taxon>
        <taxon>Flavobacteriia</taxon>
        <taxon>Flavobacteriales</taxon>
        <taxon>Flavobacteriaceae</taxon>
        <taxon>Aquimarina</taxon>
    </lineage>
</organism>
<name>A0A023C0I7_9FLAO</name>
<feature type="transmembrane region" description="Helical" evidence="1">
    <location>
        <begin position="16"/>
        <end position="37"/>
    </location>
</feature>
<dbReference type="Proteomes" id="UP000023541">
    <property type="component" value="Unassembled WGS sequence"/>
</dbReference>
<keyword evidence="1" id="KW-1133">Transmembrane helix</keyword>
<dbReference type="Pfam" id="PF20584">
    <property type="entry name" value="DUF6787"/>
    <property type="match status" value="1"/>
</dbReference>
<dbReference type="STRING" id="1317122.ATO12_03315"/>
<dbReference type="EMBL" id="AQRA01000001">
    <property type="protein sequence ID" value="EZH75831.1"/>
    <property type="molecule type" value="Genomic_DNA"/>
</dbReference>
<feature type="domain" description="DUF6787" evidence="2">
    <location>
        <begin position="91"/>
        <end position="167"/>
    </location>
</feature>
<evidence type="ECO:0000259" key="2">
    <source>
        <dbReference type="Pfam" id="PF20584"/>
    </source>
</evidence>
<sequence length="173" mass="20471">MQKFKERWEIKDNWQLIFPILGLLTLVFSSYLIGKYILKLLPITQNDSFYIGVLSAIIIFLSSLFLFITLKLFNVLETKWNVSYRWELIAIFIAFAVTGSTAARVSDPILTFIGLHRDTTNGWLYWPARILLIFPVYQILLIIVGWLFGQFKFFWDFEKKMLSRMGFARFFKD</sequence>
<dbReference type="InterPro" id="IPR046714">
    <property type="entry name" value="DUF6787"/>
</dbReference>
<evidence type="ECO:0000256" key="1">
    <source>
        <dbReference type="SAM" id="Phobius"/>
    </source>
</evidence>
<evidence type="ECO:0000313" key="3">
    <source>
        <dbReference type="EMBL" id="EZH75831.1"/>
    </source>
</evidence>
<proteinExistence type="predicted"/>
<dbReference type="AlphaFoldDB" id="A0A023C0I7"/>
<dbReference type="OrthoDB" id="1151370at2"/>